<dbReference type="EMBL" id="FNDQ01000019">
    <property type="protein sequence ID" value="SDH85103.1"/>
    <property type="molecule type" value="Genomic_DNA"/>
</dbReference>
<reference evidence="2" key="1">
    <citation type="submission" date="2016-10" db="EMBL/GenBank/DDBJ databases">
        <authorList>
            <person name="Varghese N."/>
            <person name="Submissions S."/>
        </authorList>
    </citation>
    <scope>NUCLEOTIDE SEQUENCE [LARGE SCALE GENOMIC DNA]</scope>
    <source>
        <strain evidence="2">DSM 23313</strain>
    </source>
</reference>
<dbReference type="Proteomes" id="UP000243588">
    <property type="component" value="Unassembled WGS sequence"/>
</dbReference>
<dbReference type="SUPFAM" id="SSF48452">
    <property type="entry name" value="TPR-like"/>
    <property type="match status" value="1"/>
</dbReference>
<evidence type="ECO:0000313" key="2">
    <source>
        <dbReference type="Proteomes" id="UP000243588"/>
    </source>
</evidence>
<dbReference type="RefSeq" id="WP_090409741.1">
    <property type="nucleotide sequence ID" value="NZ_FNDQ01000019.1"/>
</dbReference>
<keyword evidence="2" id="KW-1185">Reference proteome</keyword>
<evidence type="ECO:0000313" key="1">
    <source>
        <dbReference type="EMBL" id="SDH85103.1"/>
    </source>
</evidence>
<gene>
    <name evidence="1" type="ORF">SAMN05421818_1192</name>
</gene>
<sequence length="669" mass="79544">MDSQVIKRVITETNFINEYSNKDLQYRDTVSFENLWWNKATLLEFRNNHQISRDEEIFLIFNYKIFHKGDFFTADRTYCFCTMFFKNRISFFKTVNTTGWDKEKDLLDHLEIDSIESVEVYEESIRFYFYNENNYSDYPSACFGKKTFTPHVRKTLEDFFTKLIQVKKEIETDQDDYFKEYTNNFNEAITNSDFSKALEISNSYNDLEPYFSYQFDRGHLFLLTNKFSESFDILQTLRETSLDLENEHWYSRATILQSELYEINEDYYTALELFEDGFKLYDDPERSGFWSKERAYNLYQKYINIFPSLQYKEKKVIYLSSNNEKYKTDNLVVLEVNNLPNIKFPPHHPIKNELYIGHPFNENCYVSINNYDYELLTDRINEYCYLLQCLGASSISIENIKGEDSFNSEEIKKHINVDASVIKAGINVDHSSSNNTFDEKQNKLKVAKSQNFNPTKEPYIPAGLVWYPHETSWQRLAEQRLQGNLLDHTELISSQESQILNTNEINDLKVDVSAYLAKVNVENQKEVTIQIKNSSITEWRVKVVFRPISDIRNSNDLEPTKTIIQIDQTEEEYLEELDFLLEESDQLLERDLRILDRHRTRLGISEERAKELIDSRTKLTDEELDFIEEIKFYLEDGEISEREELLLIRLGKRLGLEEDNCRKLISKYN</sequence>
<organism evidence="1 2">
    <name type="scientific">Myroides phaeus</name>
    <dbReference type="NCBI Taxonomy" id="702745"/>
    <lineage>
        <taxon>Bacteria</taxon>
        <taxon>Pseudomonadati</taxon>
        <taxon>Bacteroidota</taxon>
        <taxon>Flavobacteriia</taxon>
        <taxon>Flavobacteriales</taxon>
        <taxon>Flavobacteriaceae</taxon>
        <taxon>Myroides</taxon>
    </lineage>
</organism>
<evidence type="ECO:0008006" key="3">
    <source>
        <dbReference type="Google" id="ProtNLM"/>
    </source>
</evidence>
<dbReference type="AlphaFoldDB" id="A0A1G8FSK0"/>
<protein>
    <recommendedName>
        <fullName evidence="3">Tetratricopeptide repeat-containing protein</fullName>
    </recommendedName>
</protein>
<accession>A0A1G8FSK0</accession>
<name>A0A1G8FSK0_9FLAO</name>
<proteinExistence type="predicted"/>
<dbReference type="InterPro" id="IPR011990">
    <property type="entry name" value="TPR-like_helical_dom_sf"/>
</dbReference>
<dbReference type="STRING" id="702745.SAMN05421818_1192"/>